<proteinExistence type="predicted"/>
<dbReference type="Proteomes" id="UP000184096">
    <property type="component" value="Chromosome I"/>
</dbReference>
<dbReference type="EMBL" id="LT670849">
    <property type="protein sequence ID" value="SHN64382.1"/>
    <property type="molecule type" value="Genomic_DNA"/>
</dbReference>
<protein>
    <submittedName>
        <fullName evidence="1">Uncharacterized protein</fullName>
    </submittedName>
</protein>
<gene>
    <name evidence="1" type="ORF">SAMN05444170_0563</name>
</gene>
<accession>A0A1M7T119</accession>
<evidence type="ECO:0000313" key="2">
    <source>
        <dbReference type="Proteomes" id="UP000184096"/>
    </source>
</evidence>
<dbReference type="OrthoDB" id="8243905at2"/>
<name>A0A1M7T119_9BRAD</name>
<sequence>MSDENDFDLRPDQWEALKALRMPIAGLPTPTRLALGDLVTLGLVSIDGRVPAITEKGRKALVRGSFSLLDAAA</sequence>
<keyword evidence="2" id="KW-1185">Reference proteome</keyword>
<reference evidence="2" key="1">
    <citation type="submission" date="2016-11" db="EMBL/GenBank/DDBJ databases">
        <authorList>
            <person name="Varghese N."/>
            <person name="Submissions S."/>
        </authorList>
    </citation>
    <scope>NUCLEOTIDE SEQUENCE [LARGE SCALE GENOMIC DNA]</scope>
    <source>
        <strain evidence="2">GAS401</strain>
    </source>
</reference>
<organism evidence="1 2">
    <name type="scientific">Bradyrhizobium erythrophlei</name>
    <dbReference type="NCBI Taxonomy" id="1437360"/>
    <lineage>
        <taxon>Bacteria</taxon>
        <taxon>Pseudomonadati</taxon>
        <taxon>Pseudomonadota</taxon>
        <taxon>Alphaproteobacteria</taxon>
        <taxon>Hyphomicrobiales</taxon>
        <taxon>Nitrobacteraceae</taxon>
        <taxon>Bradyrhizobium</taxon>
    </lineage>
</organism>
<dbReference type="RefSeq" id="WP_072816598.1">
    <property type="nucleotide sequence ID" value="NZ_LT670849.1"/>
</dbReference>
<dbReference type="AlphaFoldDB" id="A0A1M7T119"/>
<evidence type="ECO:0000313" key="1">
    <source>
        <dbReference type="EMBL" id="SHN64382.1"/>
    </source>
</evidence>